<evidence type="ECO:0000313" key="1">
    <source>
        <dbReference type="EMBL" id="HIH16211.1"/>
    </source>
</evidence>
<organism evidence="1 3">
    <name type="scientific">Candidatus Iainarchaeum sp</name>
    <dbReference type="NCBI Taxonomy" id="3101447"/>
    <lineage>
        <taxon>Archaea</taxon>
        <taxon>Candidatus Iainarchaeota</taxon>
        <taxon>Candidatus Iainarchaeia</taxon>
        <taxon>Candidatus Iainarchaeales</taxon>
        <taxon>Candidatus Iainarchaeaceae</taxon>
        <taxon>Candidatus Iainarchaeum</taxon>
    </lineage>
</organism>
<reference evidence="2" key="3">
    <citation type="submission" date="2021-05" db="EMBL/GenBank/DDBJ databases">
        <title>Protein family content uncovers lineage relationships and bacterial pathway maintenance mechanisms in DPANN archaea.</title>
        <authorList>
            <person name="Castelle C.J."/>
            <person name="Meheust R."/>
            <person name="Jaffe A.L."/>
            <person name="Seitz K."/>
            <person name="Gong X."/>
            <person name="Baker B.J."/>
            <person name="Banfield J.F."/>
        </authorList>
    </citation>
    <scope>NUCLEOTIDE SEQUENCE</scope>
    <source>
        <strain evidence="2">RIFCSPLOWO2_01_FULL_58_19</strain>
    </source>
</reference>
<dbReference type="AlphaFoldDB" id="A0A7J4JEL2"/>
<protein>
    <submittedName>
        <fullName evidence="1">Gamma carbonic anhydrase family protein</fullName>
    </submittedName>
</protein>
<accession>A0A7J4JEL2</accession>
<sequence>MLFPFGSVFPRLARRAFVHPLAAVVGRVSIGADSSVWLHAVIRADLNKINIGAKTNIQDNASLHVSRKAPIKIGDGVSIGHGAIVHGCVIGSNCIIGMGSIVLNRARIGRNCLVAAGAVVTEGMRIPTGSLVMGVPAKVKRKLSKAEIRGLRANACEYVALAASHAGKAAKK</sequence>
<dbReference type="PANTHER" id="PTHR13061">
    <property type="entry name" value="DYNACTIN SUBUNIT P25"/>
    <property type="match status" value="1"/>
</dbReference>
<dbReference type="InterPro" id="IPR001451">
    <property type="entry name" value="Hexapep"/>
</dbReference>
<dbReference type="Proteomes" id="UP000564964">
    <property type="component" value="Unassembled WGS sequence"/>
</dbReference>
<dbReference type="Gene3D" id="2.160.10.10">
    <property type="entry name" value="Hexapeptide repeat proteins"/>
    <property type="match status" value="1"/>
</dbReference>
<dbReference type="CDD" id="cd04645">
    <property type="entry name" value="LbH_gamma_CA_like"/>
    <property type="match status" value="1"/>
</dbReference>
<proteinExistence type="predicted"/>
<dbReference type="InterPro" id="IPR050484">
    <property type="entry name" value="Transf_Hexapept/Carb_Anhydrase"/>
</dbReference>
<evidence type="ECO:0000313" key="3">
    <source>
        <dbReference type="Proteomes" id="UP000564964"/>
    </source>
</evidence>
<dbReference type="Proteomes" id="UP000678237">
    <property type="component" value="Unassembled WGS sequence"/>
</dbReference>
<gene>
    <name evidence="1" type="ORF">HA252_02290</name>
    <name evidence="2" type="ORF">J4203_02340</name>
</gene>
<reference evidence="3" key="1">
    <citation type="journal article" date="2020" name="bioRxiv">
        <title>A rank-normalized archaeal taxonomy based on genome phylogeny resolves widespread incomplete and uneven classifications.</title>
        <authorList>
            <person name="Rinke C."/>
            <person name="Chuvochina M."/>
            <person name="Mussig A.J."/>
            <person name="Chaumeil P.-A."/>
            <person name="Waite D.W."/>
            <person name="Whitman W.B."/>
            <person name="Parks D.H."/>
            <person name="Hugenholtz P."/>
        </authorList>
    </citation>
    <scope>NUCLEOTIDE SEQUENCE [LARGE SCALE GENOMIC DNA]</scope>
</reference>
<evidence type="ECO:0000313" key="2">
    <source>
        <dbReference type="EMBL" id="MBS3062688.1"/>
    </source>
</evidence>
<dbReference type="InterPro" id="IPR011004">
    <property type="entry name" value="Trimer_LpxA-like_sf"/>
</dbReference>
<dbReference type="EMBL" id="DUGH01000055">
    <property type="protein sequence ID" value="HIH16211.1"/>
    <property type="molecule type" value="Genomic_DNA"/>
</dbReference>
<dbReference type="InterPro" id="IPR047324">
    <property type="entry name" value="LbH_gamma_CA-like"/>
</dbReference>
<dbReference type="Pfam" id="PF00132">
    <property type="entry name" value="Hexapep"/>
    <property type="match status" value="1"/>
</dbReference>
<dbReference type="PANTHER" id="PTHR13061:SF29">
    <property type="entry name" value="GAMMA CARBONIC ANHYDRASE-LIKE 1, MITOCHONDRIAL-RELATED"/>
    <property type="match status" value="1"/>
</dbReference>
<dbReference type="EMBL" id="JAGVWE010000002">
    <property type="protein sequence ID" value="MBS3062688.1"/>
    <property type="molecule type" value="Genomic_DNA"/>
</dbReference>
<name>A0A7J4JEL2_9ARCH</name>
<comment type="caution">
    <text evidence="1">The sequence shown here is derived from an EMBL/GenBank/DDBJ whole genome shotgun (WGS) entry which is preliminary data.</text>
</comment>
<dbReference type="SUPFAM" id="SSF51161">
    <property type="entry name" value="Trimeric LpxA-like enzymes"/>
    <property type="match status" value="1"/>
</dbReference>
<reference evidence="2" key="2">
    <citation type="submission" date="2021-03" db="EMBL/GenBank/DDBJ databases">
        <authorList>
            <person name="Jaffe A."/>
        </authorList>
    </citation>
    <scope>NUCLEOTIDE SEQUENCE</scope>
    <source>
        <strain evidence="2">RIFCSPLOWO2_01_FULL_58_19</strain>
    </source>
</reference>